<reference evidence="1" key="1">
    <citation type="journal article" date="2023" name="IMA Fungus">
        <title>Comparative genomic study of the Penicillium genus elucidates a diverse pangenome and 15 lateral gene transfer events.</title>
        <authorList>
            <person name="Petersen C."/>
            <person name="Sorensen T."/>
            <person name="Nielsen M.R."/>
            <person name="Sondergaard T.E."/>
            <person name="Sorensen J.L."/>
            <person name="Fitzpatrick D.A."/>
            <person name="Frisvad J.C."/>
            <person name="Nielsen K.L."/>
        </authorList>
    </citation>
    <scope>NUCLEOTIDE SEQUENCE</scope>
    <source>
        <strain evidence="1">IBT 15450</strain>
    </source>
</reference>
<protein>
    <submittedName>
        <fullName evidence="1">Uncharacterized protein</fullName>
    </submittedName>
</protein>
<dbReference type="EMBL" id="JAQJZL010000015">
    <property type="protein sequence ID" value="KAJ6027712.1"/>
    <property type="molecule type" value="Genomic_DNA"/>
</dbReference>
<dbReference type="AlphaFoldDB" id="A0AAD6I3D4"/>
<keyword evidence="2" id="KW-1185">Reference proteome</keyword>
<evidence type="ECO:0000313" key="1">
    <source>
        <dbReference type="EMBL" id="KAJ6027712.1"/>
    </source>
</evidence>
<comment type="caution">
    <text evidence="1">The sequence shown here is derived from an EMBL/GenBank/DDBJ whole genome shotgun (WGS) entry which is preliminary data.</text>
</comment>
<dbReference type="Gene3D" id="1.25.40.20">
    <property type="entry name" value="Ankyrin repeat-containing domain"/>
    <property type="match status" value="1"/>
</dbReference>
<sequence>MEAILDKPTDVEYLVEKSNTDGLKAWIEYLQMTERRSPTFLNPAITEVMAHGVPEILGFIQDEWEATFTGAVGTGSLETIKYLYTSGRLDLNTRTSSEYWPHGPLRLVIQQAPRSRRLEILRYLLQQGADPNGPNWAKCTPFEDAVLGRDVKSAEVLLQHGATFEIGCVKKALLFRASWRLLWPKDQVVSPYKKGGKSYVFFRDSITIANIEKVFLGLAWSDDEVQGMQWNYFIDVVGDFSGFVKK</sequence>
<dbReference type="InterPro" id="IPR036770">
    <property type="entry name" value="Ankyrin_rpt-contain_sf"/>
</dbReference>
<proteinExistence type="predicted"/>
<dbReference type="Proteomes" id="UP001219568">
    <property type="component" value="Unassembled WGS sequence"/>
</dbReference>
<name>A0AAD6I3D4_PENCN</name>
<organism evidence="1 2">
    <name type="scientific">Penicillium canescens</name>
    <dbReference type="NCBI Taxonomy" id="5083"/>
    <lineage>
        <taxon>Eukaryota</taxon>
        <taxon>Fungi</taxon>
        <taxon>Dikarya</taxon>
        <taxon>Ascomycota</taxon>
        <taxon>Pezizomycotina</taxon>
        <taxon>Eurotiomycetes</taxon>
        <taxon>Eurotiomycetidae</taxon>
        <taxon>Eurotiales</taxon>
        <taxon>Aspergillaceae</taxon>
        <taxon>Penicillium</taxon>
    </lineage>
</organism>
<reference evidence="1" key="2">
    <citation type="submission" date="2023-01" db="EMBL/GenBank/DDBJ databases">
        <authorList>
            <person name="Petersen C."/>
        </authorList>
    </citation>
    <scope>NUCLEOTIDE SEQUENCE</scope>
    <source>
        <strain evidence="1">IBT 15450</strain>
    </source>
</reference>
<gene>
    <name evidence="1" type="ORF">N7460_012529</name>
</gene>
<evidence type="ECO:0000313" key="2">
    <source>
        <dbReference type="Proteomes" id="UP001219568"/>
    </source>
</evidence>
<accession>A0AAD6I3D4</accession>
<dbReference type="SUPFAM" id="SSF48403">
    <property type="entry name" value="Ankyrin repeat"/>
    <property type="match status" value="1"/>
</dbReference>